<keyword evidence="6" id="KW-1185">Reference proteome</keyword>
<dbReference type="SMART" id="SM00228">
    <property type="entry name" value="PDZ"/>
    <property type="match status" value="1"/>
</dbReference>
<dbReference type="PROSITE" id="PS50106">
    <property type="entry name" value="PDZ"/>
    <property type="match status" value="1"/>
</dbReference>
<proteinExistence type="inferred from homology"/>
<dbReference type="InterPro" id="IPR041489">
    <property type="entry name" value="PDZ_6"/>
</dbReference>
<organism evidence="5 6">
    <name type="scientific">Aldrovandia affinis</name>
    <dbReference type="NCBI Taxonomy" id="143900"/>
    <lineage>
        <taxon>Eukaryota</taxon>
        <taxon>Metazoa</taxon>
        <taxon>Chordata</taxon>
        <taxon>Craniata</taxon>
        <taxon>Vertebrata</taxon>
        <taxon>Euteleostomi</taxon>
        <taxon>Actinopterygii</taxon>
        <taxon>Neopterygii</taxon>
        <taxon>Teleostei</taxon>
        <taxon>Notacanthiformes</taxon>
        <taxon>Halosauridae</taxon>
        <taxon>Aldrovandia</taxon>
    </lineage>
</organism>
<dbReference type="Proteomes" id="UP001221898">
    <property type="component" value="Unassembled WGS sequence"/>
</dbReference>
<keyword evidence="2" id="KW-0645">Protease</keyword>
<dbReference type="InterPro" id="IPR001254">
    <property type="entry name" value="Trypsin_dom"/>
</dbReference>
<feature type="domain" description="PDZ" evidence="4">
    <location>
        <begin position="87"/>
        <end position="142"/>
    </location>
</feature>
<evidence type="ECO:0000313" key="5">
    <source>
        <dbReference type="EMBL" id="KAJ8396947.1"/>
    </source>
</evidence>
<reference evidence="5" key="1">
    <citation type="journal article" date="2023" name="Science">
        <title>Genome structures resolve the early diversification of teleost fishes.</title>
        <authorList>
            <person name="Parey E."/>
            <person name="Louis A."/>
            <person name="Montfort J."/>
            <person name="Bouchez O."/>
            <person name="Roques C."/>
            <person name="Iampietro C."/>
            <person name="Lluch J."/>
            <person name="Castinel A."/>
            <person name="Donnadieu C."/>
            <person name="Desvignes T."/>
            <person name="Floi Bucao C."/>
            <person name="Jouanno E."/>
            <person name="Wen M."/>
            <person name="Mejri S."/>
            <person name="Dirks R."/>
            <person name="Jansen H."/>
            <person name="Henkel C."/>
            <person name="Chen W.J."/>
            <person name="Zahm M."/>
            <person name="Cabau C."/>
            <person name="Klopp C."/>
            <person name="Thompson A.W."/>
            <person name="Robinson-Rechavi M."/>
            <person name="Braasch I."/>
            <person name="Lecointre G."/>
            <person name="Bobe J."/>
            <person name="Postlethwait J.H."/>
            <person name="Berthelot C."/>
            <person name="Roest Crollius H."/>
            <person name="Guiguen Y."/>
        </authorList>
    </citation>
    <scope>NUCLEOTIDE SEQUENCE</scope>
    <source>
        <strain evidence="5">NC1722</strain>
    </source>
</reference>
<dbReference type="Pfam" id="PF17820">
    <property type="entry name" value="PDZ_6"/>
    <property type="match status" value="1"/>
</dbReference>
<comment type="similarity">
    <text evidence="1">Belongs to the peptidase S1C family.</text>
</comment>
<dbReference type="GO" id="GO:0004252">
    <property type="term" value="F:serine-type endopeptidase activity"/>
    <property type="evidence" value="ECO:0007669"/>
    <property type="project" value="InterPro"/>
</dbReference>
<protein>
    <recommendedName>
        <fullName evidence="4">PDZ domain-containing protein</fullName>
    </recommendedName>
</protein>
<dbReference type="Gene3D" id="2.40.10.120">
    <property type="match status" value="1"/>
</dbReference>
<dbReference type="GO" id="GO:0006508">
    <property type="term" value="P:proteolysis"/>
    <property type="evidence" value="ECO:0007669"/>
    <property type="project" value="UniProtKB-KW"/>
</dbReference>
<dbReference type="GO" id="GO:0043065">
    <property type="term" value="P:positive regulation of apoptotic process"/>
    <property type="evidence" value="ECO:0007669"/>
    <property type="project" value="TreeGrafter"/>
</dbReference>
<dbReference type="EMBL" id="JAINUG010000102">
    <property type="protein sequence ID" value="KAJ8396947.1"/>
    <property type="molecule type" value="Genomic_DNA"/>
</dbReference>
<evidence type="ECO:0000259" key="4">
    <source>
        <dbReference type="PROSITE" id="PS50106"/>
    </source>
</evidence>
<dbReference type="InterPro" id="IPR001940">
    <property type="entry name" value="Peptidase_S1C"/>
</dbReference>
<dbReference type="Pfam" id="PF00089">
    <property type="entry name" value="Trypsin"/>
    <property type="match status" value="1"/>
</dbReference>
<dbReference type="Gene3D" id="2.30.42.10">
    <property type="match status" value="1"/>
</dbReference>
<dbReference type="PRINTS" id="PR00834">
    <property type="entry name" value="PROTEASES2C"/>
</dbReference>
<dbReference type="PANTHER" id="PTHR22939:SF105">
    <property type="entry name" value="SERINE PROTEASE HTRA4"/>
    <property type="match status" value="1"/>
</dbReference>
<feature type="non-terminal residue" evidence="5">
    <location>
        <position position="155"/>
    </location>
</feature>
<accession>A0AAD7S6J1</accession>
<evidence type="ECO:0000256" key="2">
    <source>
        <dbReference type="ARBA" id="ARBA00022670"/>
    </source>
</evidence>
<dbReference type="InterPro" id="IPR001478">
    <property type="entry name" value="PDZ"/>
</dbReference>
<evidence type="ECO:0000256" key="1">
    <source>
        <dbReference type="ARBA" id="ARBA00010541"/>
    </source>
</evidence>
<comment type="caution">
    <text evidence="5">The sequence shown here is derived from an EMBL/GenBank/DDBJ whole genome shotgun (WGS) entry which is preliminary data.</text>
</comment>
<dbReference type="SUPFAM" id="SSF50156">
    <property type="entry name" value="PDZ domain-like"/>
    <property type="match status" value="1"/>
</dbReference>
<dbReference type="InterPro" id="IPR009003">
    <property type="entry name" value="Peptidase_S1_PA"/>
</dbReference>
<keyword evidence="3" id="KW-0378">Hydrolase</keyword>
<sequence>YGNSGGPLANLDGEVIGINTLKVTAGISFAIPSDKIRQFLTDSYDRQVKGTTLPKKKYMGVRMLQLSSAMIRDLKDRDRDFPDVNSGVYVYEVIPGTAASSSGLKNHDVIISINGQPVQTTEDVSDAVQSSNALSVVVRRANEDVILMVVPEEMD</sequence>
<dbReference type="InterPro" id="IPR036034">
    <property type="entry name" value="PDZ_sf"/>
</dbReference>
<dbReference type="PANTHER" id="PTHR22939">
    <property type="entry name" value="SERINE PROTEASE FAMILY S1C HTRA-RELATED"/>
    <property type="match status" value="1"/>
</dbReference>
<dbReference type="GO" id="GO:0012501">
    <property type="term" value="P:programmed cell death"/>
    <property type="evidence" value="ECO:0007669"/>
    <property type="project" value="TreeGrafter"/>
</dbReference>
<evidence type="ECO:0000313" key="6">
    <source>
        <dbReference type="Proteomes" id="UP001221898"/>
    </source>
</evidence>
<dbReference type="CDD" id="cd06785">
    <property type="entry name" value="cpPDZ_HtrA-like"/>
    <property type="match status" value="1"/>
</dbReference>
<dbReference type="AlphaFoldDB" id="A0AAD7S6J1"/>
<dbReference type="SUPFAM" id="SSF50494">
    <property type="entry name" value="Trypsin-like serine proteases"/>
    <property type="match status" value="1"/>
</dbReference>
<evidence type="ECO:0000256" key="3">
    <source>
        <dbReference type="ARBA" id="ARBA00022801"/>
    </source>
</evidence>
<name>A0AAD7S6J1_9TELE</name>
<gene>
    <name evidence="5" type="ORF">AAFF_G00012700</name>
</gene>